<evidence type="ECO:0000313" key="1">
    <source>
        <dbReference type="EMBL" id="RDY67562.1"/>
    </source>
</evidence>
<gene>
    <name evidence="1" type="ORF">DX912_09870</name>
</gene>
<keyword evidence="2" id="KW-1185">Reference proteome</keyword>
<dbReference type="EMBL" id="QTJR01000005">
    <property type="protein sequence ID" value="RDY67562.1"/>
    <property type="molecule type" value="Genomic_DNA"/>
</dbReference>
<dbReference type="RefSeq" id="WP_115842329.1">
    <property type="nucleotide sequence ID" value="NZ_CP091317.1"/>
</dbReference>
<protein>
    <submittedName>
        <fullName evidence="1">Uncharacterized protein</fullName>
    </submittedName>
</protein>
<evidence type="ECO:0000313" key="2">
    <source>
        <dbReference type="Proteomes" id="UP000256829"/>
    </source>
</evidence>
<name>A0A3D8VDS2_9GAMM</name>
<sequence>MGGLILHLGASVTCSHGGPAVPTVPYSRVTLQGHPVVTVAAPYEIAHCNLPAPAEALRCTGGQWLQGSTRVFAGGRALVLDSSPSMCVPNGAVMLVLECQTRVNAV</sequence>
<accession>A0A3D8VDS2</accession>
<dbReference type="AlphaFoldDB" id="A0A3D8VDS2"/>
<organism evidence="1 2">
    <name type="scientific">Lysobacter soli</name>
    <dbReference type="NCBI Taxonomy" id="453783"/>
    <lineage>
        <taxon>Bacteria</taxon>
        <taxon>Pseudomonadati</taxon>
        <taxon>Pseudomonadota</taxon>
        <taxon>Gammaproteobacteria</taxon>
        <taxon>Lysobacterales</taxon>
        <taxon>Lysobacteraceae</taxon>
        <taxon>Lysobacter</taxon>
    </lineage>
</organism>
<dbReference type="OrthoDB" id="675629at2"/>
<proteinExistence type="predicted"/>
<dbReference type="Proteomes" id="UP000256829">
    <property type="component" value="Unassembled WGS sequence"/>
</dbReference>
<comment type="caution">
    <text evidence="1">The sequence shown here is derived from an EMBL/GenBank/DDBJ whole genome shotgun (WGS) entry which is preliminary data.</text>
</comment>
<reference evidence="1 2" key="1">
    <citation type="submission" date="2018-08" db="EMBL/GenBank/DDBJ databases">
        <title>Lysobacter soli KCTC 22011, whole genome shotgun sequence.</title>
        <authorList>
            <person name="Zhang X."/>
            <person name="Feng G."/>
            <person name="Zhu H."/>
        </authorList>
    </citation>
    <scope>NUCLEOTIDE SEQUENCE [LARGE SCALE GENOMIC DNA]</scope>
    <source>
        <strain evidence="1 2">KCTC 22011</strain>
    </source>
</reference>